<gene>
    <name evidence="1" type="ORF">EWM57_06690</name>
</gene>
<name>A0A4Q5LD24_9BACT</name>
<sequence>MNDCKLEGFGKTPNEYIVPSHAGLACKVKVINEFFEKYAYCNFLSEGAGNVQSVLHITATHKQQGEKVEGMDSIVLWIMPDPTKKEIAKLFSVVTKNFNDIQDAERKSNQG</sequence>
<comment type="caution">
    <text evidence="1">The sequence shown here is derived from an EMBL/GenBank/DDBJ whole genome shotgun (WGS) entry which is preliminary data.</text>
</comment>
<evidence type="ECO:0000313" key="1">
    <source>
        <dbReference type="EMBL" id="RYU81258.1"/>
    </source>
</evidence>
<dbReference type="PROSITE" id="PS51257">
    <property type="entry name" value="PROKAR_LIPOPROTEIN"/>
    <property type="match status" value="1"/>
</dbReference>
<protein>
    <submittedName>
        <fullName evidence="1">Uncharacterized protein</fullName>
    </submittedName>
</protein>
<keyword evidence="2" id="KW-1185">Reference proteome</keyword>
<reference evidence="1 2" key="1">
    <citation type="submission" date="2019-02" db="EMBL/GenBank/DDBJ databases">
        <title>Bacterial novel species isolated from soil.</title>
        <authorList>
            <person name="Jung H.-Y."/>
        </authorList>
    </citation>
    <scope>NUCLEOTIDE SEQUENCE [LARGE SCALE GENOMIC DNA]</scope>
    <source>
        <strain evidence="1 2">1-3-3-3</strain>
    </source>
</reference>
<evidence type="ECO:0000313" key="2">
    <source>
        <dbReference type="Proteomes" id="UP000294155"/>
    </source>
</evidence>
<proteinExistence type="predicted"/>
<accession>A0A4Q5LD24</accession>
<dbReference type="AlphaFoldDB" id="A0A4Q5LD24"/>
<organism evidence="1 2">
    <name type="scientific">Hymenobacter persicinus</name>
    <dbReference type="NCBI Taxonomy" id="2025506"/>
    <lineage>
        <taxon>Bacteria</taxon>
        <taxon>Pseudomonadati</taxon>
        <taxon>Bacteroidota</taxon>
        <taxon>Cytophagia</taxon>
        <taxon>Cytophagales</taxon>
        <taxon>Hymenobacteraceae</taxon>
        <taxon>Hymenobacter</taxon>
    </lineage>
</organism>
<dbReference type="RefSeq" id="WP_129920364.1">
    <property type="nucleotide sequence ID" value="NZ_SEWE01000010.1"/>
</dbReference>
<dbReference type="Proteomes" id="UP000294155">
    <property type="component" value="Unassembled WGS sequence"/>
</dbReference>
<dbReference type="EMBL" id="SEWE01000010">
    <property type="protein sequence ID" value="RYU81258.1"/>
    <property type="molecule type" value="Genomic_DNA"/>
</dbReference>